<dbReference type="Pfam" id="PF03572">
    <property type="entry name" value="Peptidase_S41"/>
    <property type="match status" value="1"/>
</dbReference>
<dbReference type="InterPro" id="IPR002477">
    <property type="entry name" value="Peptidoglycan-bd-like"/>
</dbReference>
<organism evidence="10 11">
    <name type="scientific">Jeotgalicoccus aerolatus</name>
    <dbReference type="NCBI Taxonomy" id="709510"/>
    <lineage>
        <taxon>Bacteria</taxon>
        <taxon>Bacillati</taxon>
        <taxon>Bacillota</taxon>
        <taxon>Bacilli</taxon>
        <taxon>Bacillales</taxon>
        <taxon>Staphylococcaceae</taxon>
        <taxon>Jeotgalicoccus</taxon>
    </lineage>
</organism>
<keyword evidence="8" id="KW-0812">Transmembrane</keyword>
<dbReference type="InterPro" id="IPR036365">
    <property type="entry name" value="PGBD-like_sf"/>
</dbReference>
<evidence type="ECO:0000256" key="7">
    <source>
        <dbReference type="RuleBase" id="RU004404"/>
    </source>
</evidence>
<dbReference type="SUPFAM" id="SSF52096">
    <property type="entry name" value="ClpP/crotonase"/>
    <property type="match status" value="1"/>
</dbReference>
<proteinExistence type="inferred from homology"/>
<dbReference type="InterPro" id="IPR005151">
    <property type="entry name" value="Tail-specific_protease"/>
</dbReference>
<dbReference type="AlphaFoldDB" id="A0A1G8V1Q4"/>
<dbReference type="GO" id="GO:0008236">
    <property type="term" value="F:serine-type peptidase activity"/>
    <property type="evidence" value="ECO:0007669"/>
    <property type="project" value="UniProtKB-KW"/>
</dbReference>
<dbReference type="InterPro" id="IPR004447">
    <property type="entry name" value="Peptidase_S41A"/>
</dbReference>
<reference evidence="11" key="1">
    <citation type="submission" date="2016-10" db="EMBL/GenBank/DDBJ databases">
        <authorList>
            <person name="Varghese N."/>
            <person name="Submissions S."/>
        </authorList>
    </citation>
    <scope>NUCLEOTIDE SEQUENCE [LARGE SCALE GENOMIC DNA]</scope>
    <source>
        <strain evidence="11">CGMCC 1.8911</strain>
    </source>
</reference>
<keyword evidence="8" id="KW-1133">Transmembrane helix</keyword>
<dbReference type="SMART" id="SM00245">
    <property type="entry name" value="TSPc"/>
    <property type="match status" value="1"/>
</dbReference>
<dbReference type="InterPro" id="IPR001478">
    <property type="entry name" value="PDZ"/>
</dbReference>
<dbReference type="Pfam" id="PF01471">
    <property type="entry name" value="PG_binding_1"/>
    <property type="match status" value="1"/>
</dbReference>
<feature type="domain" description="PDZ" evidence="9">
    <location>
        <begin position="112"/>
        <end position="180"/>
    </location>
</feature>
<keyword evidence="4 7" id="KW-0645">Protease</keyword>
<evidence type="ECO:0000256" key="5">
    <source>
        <dbReference type="ARBA" id="ARBA00022801"/>
    </source>
</evidence>
<evidence type="ECO:0000256" key="8">
    <source>
        <dbReference type="SAM" id="Phobius"/>
    </source>
</evidence>
<dbReference type="Gene3D" id="3.90.226.10">
    <property type="entry name" value="2-enoyl-CoA Hydratase, Chain A, domain 1"/>
    <property type="match status" value="1"/>
</dbReference>
<sequence length="522" mass="58245">MHILSEDNKQPNEQRKTRSVQMNIFWFIVIILTTIIISVIITAISISNNQERAVNVGTDTRTEFAKLYSVYDTLTENYYEDVDSDALIESSIRGMVEGLEDPYSEYMNIDETGDFEESITGDFEGIGAEVMQEGSKIIISSPMKGSPAEEAGLEPGDQILAVDGESLEGMTTTDAVQLIRGEKGTDVVLTIQRGEGSSSDVTVTRDTIHIDSVTYEEIEGVGHISVNRFQQGTTDEFSKFIDQAAEDGVKELIVDFRYNPGGLLNEAVTLINQFVDPDTTALYLEDNQGNQQEIVTENEKNKNTESFDDVYILINEGSASASEVFTGALNDLTDVQIAGTTSFGKGVVQRTSEFKDNSMLKYTYTKWLTPEKTWVQDEGITPDIELINPDYYRIQLLTEDEVFTEGQTNEKVLSIKVALDELGYNITTFDENFDANLTQAVTSYQNDKNLEADGIVTGDTTTELLSDIREKINNNDAQLNYLIDYINGDMSIKEIEQQARNNATHIPPVVEDEQNLTEEDKE</sequence>
<dbReference type="GO" id="GO:0030288">
    <property type="term" value="C:outer membrane-bounded periplasmic space"/>
    <property type="evidence" value="ECO:0007669"/>
    <property type="project" value="TreeGrafter"/>
</dbReference>
<evidence type="ECO:0000259" key="9">
    <source>
        <dbReference type="PROSITE" id="PS50106"/>
    </source>
</evidence>
<comment type="subcellular location">
    <subcellularLocation>
        <location evidence="1">Cell membrane</location>
        <topology evidence="1">Single-pass membrane protein</topology>
    </subcellularLocation>
</comment>
<dbReference type="SMART" id="SM00228">
    <property type="entry name" value="PDZ"/>
    <property type="match status" value="1"/>
</dbReference>
<evidence type="ECO:0000256" key="1">
    <source>
        <dbReference type="ARBA" id="ARBA00004162"/>
    </source>
</evidence>
<accession>A0A1G8V1Q4</accession>
<dbReference type="Proteomes" id="UP000242700">
    <property type="component" value="Unassembled WGS sequence"/>
</dbReference>
<gene>
    <name evidence="10" type="ORF">SAMN05216187_101187</name>
</gene>
<dbReference type="GO" id="GO:0004175">
    <property type="term" value="F:endopeptidase activity"/>
    <property type="evidence" value="ECO:0007669"/>
    <property type="project" value="TreeGrafter"/>
</dbReference>
<keyword evidence="8" id="KW-0472">Membrane</keyword>
<protein>
    <recommendedName>
        <fullName evidence="3">Probable CtpA-like serine protease</fullName>
    </recommendedName>
</protein>
<dbReference type="STRING" id="586411.SAMN05216187_101187"/>
<keyword evidence="5 7" id="KW-0378">Hydrolase</keyword>
<dbReference type="EMBL" id="FNFI01000001">
    <property type="protein sequence ID" value="SDJ60036.1"/>
    <property type="molecule type" value="Genomic_DNA"/>
</dbReference>
<dbReference type="InterPro" id="IPR036034">
    <property type="entry name" value="PDZ_sf"/>
</dbReference>
<evidence type="ECO:0000313" key="11">
    <source>
        <dbReference type="Proteomes" id="UP000242700"/>
    </source>
</evidence>
<evidence type="ECO:0000256" key="3">
    <source>
        <dbReference type="ARBA" id="ARBA00022029"/>
    </source>
</evidence>
<feature type="transmembrane region" description="Helical" evidence="8">
    <location>
        <begin position="24"/>
        <end position="46"/>
    </location>
</feature>
<dbReference type="CDD" id="cd06782">
    <property type="entry name" value="cpPDZ_CPP-like"/>
    <property type="match status" value="1"/>
</dbReference>
<dbReference type="InterPro" id="IPR055210">
    <property type="entry name" value="CtpA/B_N"/>
</dbReference>
<keyword evidence="6 7" id="KW-0720">Serine protease</keyword>
<dbReference type="Pfam" id="PF22694">
    <property type="entry name" value="CtpB_N-like"/>
    <property type="match status" value="1"/>
</dbReference>
<dbReference type="GO" id="GO:0007165">
    <property type="term" value="P:signal transduction"/>
    <property type="evidence" value="ECO:0007669"/>
    <property type="project" value="TreeGrafter"/>
</dbReference>
<dbReference type="InterPro" id="IPR041489">
    <property type="entry name" value="PDZ_6"/>
</dbReference>
<comment type="similarity">
    <text evidence="2 7">Belongs to the peptidase S41A family.</text>
</comment>
<dbReference type="InterPro" id="IPR029045">
    <property type="entry name" value="ClpP/crotonase-like_dom_sf"/>
</dbReference>
<dbReference type="PANTHER" id="PTHR32060">
    <property type="entry name" value="TAIL-SPECIFIC PROTEASE"/>
    <property type="match status" value="1"/>
</dbReference>
<dbReference type="GO" id="GO:0006508">
    <property type="term" value="P:proteolysis"/>
    <property type="evidence" value="ECO:0007669"/>
    <property type="project" value="UniProtKB-KW"/>
</dbReference>
<dbReference type="Gene3D" id="2.30.42.10">
    <property type="match status" value="1"/>
</dbReference>
<evidence type="ECO:0000256" key="6">
    <source>
        <dbReference type="ARBA" id="ARBA00022825"/>
    </source>
</evidence>
<dbReference type="Gene3D" id="3.30.750.44">
    <property type="match status" value="1"/>
</dbReference>
<dbReference type="Gene3D" id="1.10.101.10">
    <property type="entry name" value="PGBD-like superfamily/PGBD"/>
    <property type="match status" value="1"/>
</dbReference>
<dbReference type="PROSITE" id="PS50106">
    <property type="entry name" value="PDZ"/>
    <property type="match status" value="1"/>
</dbReference>
<dbReference type="InterPro" id="IPR036366">
    <property type="entry name" value="PGBDSf"/>
</dbReference>
<dbReference type="CDD" id="cd07560">
    <property type="entry name" value="Peptidase_S41_CPP"/>
    <property type="match status" value="1"/>
</dbReference>
<dbReference type="PANTHER" id="PTHR32060:SF30">
    <property type="entry name" value="CARBOXY-TERMINAL PROCESSING PROTEASE CTPA"/>
    <property type="match status" value="1"/>
</dbReference>
<evidence type="ECO:0000256" key="2">
    <source>
        <dbReference type="ARBA" id="ARBA00009179"/>
    </source>
</evidence>
<dbReference type="SUPFAM" id="SSF50156">
    <property type="entry name" value="PDZ domain-like"/>
    <property type="match status" value="1"/>
</dbReference>
<dbReference type="SUPFAM" id="SSF47090">
    <property type="entry name" value="PGBD-like"/>
    <property type="match status" value="1"/>
</dbReference>
<dbReference type="Pfam" id="PF17820">
    <property type="entry name" value="PDZ_6"/>
    <property type="match status" value="1"/>
</dbReference>
<dbReference type="FunFam" id="2.30.42.10:FF:000063">
    <property type="entry name" value="Peptidase, S41 family"/>
    <property type="match status" value="1"/>
</dbReference>
<evidence type="ECO:0000313" key="10">
    <source>
        <dbReference type="EMBL" id="SDJ60036.1"/>
    </source>
</evidence>
<dbReference type="NCBIfam" id="TIGR00225">
    <property type="entry name" value="prc"/>
    <property type="match status" value="1"/>
</dbReference>
<evidence type="ECO:0000256" key="4">
    <source>
        <dbReference type="ARBA" id="ARBA00022670"/>
    </source>
</evidence>
<name>A0A1G8V1Q4_9STAP</name>